<dbReference type="Proteomes" id="UP001430953">
    <property type="component" value="Unassembled WGS sequence"/>
</dbReference>
<evidence type="ECO:0000313" key="1">
    <source>
        <dbReference type="EMBL" id="KAL0114750.1"/>
    </source>
</evidence>
<keyword evidence="2" id="KW-1185">Reference proteome</keyword>
<accession>A0AAW2FL85</accession>
<dbReference type="EMBL" id="JADYXP020000011">
    <property type="protein sequence ID" value="KAL0114750.1"/>
    <property type="molecule type" value="Genomic_DNA"/>
</dbReference>
<proteinExistence type="predicted"/>
<dbReference type="AlphaFoldDB" id="A0AAW2FL85"/>
<organism evidence="1 2">
    <name type="scientific">Cardiocondyla obscurior</name>
    <dbReference type="NCBI Taxonomy" id="286306"/>
    <lineage>
        <taxon>Eukaryota</taxon>
        <taxon>Metazoa</taxon>
        <taxon>Ecdysozoa</taxon>
        <taxon>Arthropoda</taxon>
        <taxon>Hexapoda</taxon>
        <taxon>Insecta</taxon>
        <taxon>Pterygota</taxon>
        <taxon>Neoptera</taxon>
        <taxon>Endopterygota</taxon>
        <taxon>Hymenoptera</taxon>
        <taxon>Apocrita</taxon>
        <taxon>Aculeata</taxon>
        <taxon>Formicoidea</taxon>
        <taxon>Formicidae</taxon>
        <taxon>Myrmicinae</taxon>
        <taxon>Cardiocondyla</taxon>
    </lineage>
</organism>
<comment type="caution">
    <text evidence="1">The sequence shown here is derived from an EMBL/GenBank/DDBJ whole genome shotgun (WGS) entry which is preliminary data.</text>
</comment>
<evidence type="ECO:0000313" key="2">
    <source>
        <dbReference type="Proteomes" id="UP001430953"/>
    </source>
</evidence>
<sequence>MLCLWRAREITLKNRKSSSAGSSSSATGACASVSRGTGYQQQSPFHSAAGSRPVNISVRPCRLSTEGNTQIRPTTVQPQPKSAHLLPMACLWRAQSISFSRNRVQRAVAAPQEGRHALVEQRIESSNVADKLYHCASNR</sequence>
<gene>
    <name evidence="1" type="ORF">PUN28_011808</name>
</gene>
<reference evidence="1 2" key="1">
    <citation type="submission" date="2023-03" db="EMBL/GenBank/DDBJ databases">
        <title>High recombination rates correlate with genetic variation in Cardiocondyla obscurior ants.</title>
        <authorList>
            <person name="Errbii M."/>
        </authorList>
    </citation>
    <scope>NUCLEOTIDE SEQUENCE [LARGE SCALE GENOMIC DNA]</scope>
    <source>
        <strain evidence="1">Alpha-2009</strain>
        <tissue evidence="1">Whole body</tissue>
    </source>
</reference>
<name>A0AAW2FL85_9HYME</name>
<dbReference type="PROSITE" id="PS51257">
    <property type="entry name" value="PROKAR_LIPOPROTEIN"/>
    <property type="match status" value="1"/>
</dbReference>
<protein>
    <submittedName>
        <fullName evidence="1">Uncharacterized protein</fullName>
    </submittedName>
</protein>